<evidence type="ECO:0008006" key="5">
    <source>
        <dbReference type="Google" id="ProtNLM"/>
    </source>
</evidence>
<keyword evidence="3" id="KW-0677">Repeat</keyword>
<dbReference type="SMART" id="SM00369">
    <property type="entry name" value="LRR_TYP"/>
    <property type="match status" value="4"/>
</dbReference>
<protein>
    <recommendedName>
        <fullName evidence="5">LRRNT domain-containing protein</fullName>
    </recommendedName>
</protein>
<accession>A0A6A0H4A9</accession>
<evidence type="ECO:0000256" key="3">
    <source>
        <dbReference type="ARBA" id="ARBA00022737"/>
    </source>
</evidence>
<keyword evidence="2" id="KW-0732">Signal</keyword>
<dbReference type="Pfam" id="PF13855">
    <property type="entry name" value="LRR_8"/>
    <property type="match status" value="1"/>
</dbReference>
<evidence type="ECO:0000256" key="2">
    <source>
        <dbReference type="ARBA" id="ARBA00022729"/>
    </source>
</evidence>
<comment type="caution">
    <text evidence="4">The sequence shown here is derived from an EMBL/GenBank/DDBJ whole genome shotgun (WGS) entry which is preliminary data.</text>
</comment>
<reference evidence="4" key="2">
    <citation type="journal article" date="2018" name="Environ. Sci. Technol.">
        <title>The Toxicogenome of Hyalella azteca: A Model for Sediment Ecotoxicology and Evolutionary Toxicology.</title>
        <authorList>
            <person name="Poynton H.C."/>
            <person name="Hasenbein S."/>
            <person name="Benoit J.B."/>
            <person name="Sepulveda M.S."/>
            <person name="Poelchau M.F."/>
            <person name="Hughes D.S.T."/>
            <person name="Murali S.C."/>
            <person name="Chen S."/>
            <person name="Glastad K.M."/>
            <person name="Goodisman M.A.D."/>
            <person name="Werren J.H."/>
            <person name="Vineis J.H."/>
            <person name="Bowen J.L."/>
            <person name="Friedrich M."/>
            <person name="Jones J."/>
            <person name="Robertson H.M."/>
            <person name="Feyereisen R."/>
            <person name="Mechler-Hickson A."/>
            <person name="Mathers N."/>
            <person name="Lee C.E."/>
            <person name="Colbourne J.K."/>
            <person name="Biales A."/>
            <person name="Johnston J.S."/>
            <person name="Wellborn G.A."/>
            <person name="Rosendale A.J."/>
            <person name="Cridge A.G."/>
            <person name="Munoz-Torres M.C."/>
            <person name="Bain P.A."/>
            <person name="Manny A.R."/>
            <person name="Major K.M."/>
            <person name="Lambert F.N."/>
            <person name="Vulpe C.D."/>
            <person name="Tuck P."/>
            <person name="Blalock B.J."/>
            <person name="Lin Y.Y."/>
            <person name="Smith M.E."/>
            <person name="Ochoa-Acuna H."/>
            <person name="Chen M.M."/>
            <person name="Childers C.P."/>
            <person name="Qu J."/>
            <person name="Dugan S."/>
            <person name="Lee S.L."/>
            <person name="Chao H."/>
            <person name="Dinh H."/>
            <person name="Han Y."/>
            <person name="Doddapaneni H."/>
            <person name="Worley K.C."/>
            <person name="Muzny D.M."/>
            <person name="Gibbs R.A."/>
            <person name="Richards S."/>
        </authorList>
    </citation>
    <scope>NUCLEOTIDE SEQUENCE</scope>
    <source>
        <strain evidence="4">HAZT.00-mixed</strain>
        <tissue evidence="4">Whole organism</tissue>
    </source>
</reference>
<dbReference type="Pfam" id="PF00560">
    <property type="entry name" value="LRR_1"/>
    <property type="match status" value="1"/>
</dbReference>
<dbReference type="PANTHER" id="PTHR24369">
    <property type="entry name" value="ANTIGEN BSP, PUTATIVE-RELATED"/>
    <property type="match status" value="1"/>
</dbReference>
<proteinExistence type="predicted"/>
<evidence type="ECO:0000313" key="4">
    <source>
        <dbReference type="EMBL" id="KAA0198828.1"/>
    </source>
</evidence>
<dbReference type="PANTHER" id="PTHR24369:SF210">
    <property type="entry name" value="CHAOPTIN-RELATED"/>
    <property type="match status" value="1"/>
</dbReference>
<dbReference type="AlphaFoldDB" id="A0A6A0H4A9"/>
<dbReference type="OrthoDB" id="1055097at2759"/>
<gene>
    <name evidence="4" type="ORF">HAZT_HAZT004090</name>
</gene>
<sequence>MDFEACKPPPKRWTNTVAPCHRTRQRPIHFWVTGALWLQICTSFALLVSGTDGFCPRGCSCNDVNVDCVGAGLEVVPIMLNPSVVAINLASNRIQSLQESLNFYPDLVTLELSSNQLTSLGVNNFQGQAILRTLNLDSNSLNLLLDGSFLGLLLDNRLTQMPTSSFYPLTQVTSLDVSGNMFSSLPRDFLGNLPSLTLLKIERCPRLEIVCPDAFVSGWLLQELSLRQNTRLRVLPPAALAPLLALKKLDLSSCGLEALQPTQVRVGLGLSNPPRLYISIRRGSYAGAACLGRVRQPAALQLLPGVAGAGRNQPHPRPWLP</sequence>
<dbReference type="InterPro" id="IPR050541">
    <property type="entry name" value="LRR_TM_domain-containing"/>
</dbReference>
<dbReference type="InterPro" id="IPR003591">
    <property type="entry name" value="Leu-rich_rpt_typical-subtyp"/>
</dbReference>
<organism evidence="4">
    <name type="scientific">Hyalella azteca</name>
    <name type="common">Amphipod</name>
    <dbReference type="NCBI Taxonomy" id="294128"/>
    <lineage>
        <taxon>Eukaryota</taxon>
        <taxon>Metazoa</taxon>
        <taxon>Ecdysozoa</taxon>
        <taxon>Arthropoda</taxon>
        <taxon>Crustacea</taxon>
        <taxon>Multicrustacea</taxon>
        <taxon>Malacostraca</taxon>
        <taxon>Eumalacostraca</taxon>
        <taxon>Peracarida</taxon>
        <taxon>Amphipoda</taxon>
        <taxon>Senticaudata</taxon>
        <taxon>Talitrida</taxon>
        <taxon>Talitroidea</taxon>
        <taxon>Hyalellidae</taxon>
        <taxon>Hyalella</taxon>
    </lineage>
</organism>
<dbReference type="InterPro" id="IPR001611">
    <property type="entry name" value="Leu-rich_rpt"/>
</dbReference>
<dbReference type="Proteomes" id="UP000711488">
    <property type="component" value="Unassembled WGS sequence"/>
</dbReference>
<name>A0A6A0H4A9_HYAAZ</name>
<reference evidence="4" key="1">
    <citation type="submission" date="2014-08" db="EMBL/GenBank/DDBJ databases">
        <authorList>
            <person name="Murali S."/>
            <person name="Richards S."/>
            <person name="Bandaranaike D."/>
            <person name="Bellair M."/>
            <person name="Blankenburg K."/>
            <person name="Chao H."/>
            <person name="Dinh H."/>
            <person name="Doddapaneni H."/>
            <person name="Dugan-Rocha S."/>
            <person name="Elkadiri S."/>
            <person name="Gnanaolivu R."/>
            <person name="Hughes D."/>
            <person name="Lee S."/>
            <person name="Li M."/>
            <person name="Ming W."/>
            <person name="Munidasa M."/>
            <person name="Muniz J."/>
            <person name="Nguyen L."/>
            <person name="Osuji N."/>
            <person name="Pu L.-L."/>
            <person name="Puazo M."/>
            <person name="Skinner E."/>
            <person name="Qu C."/>
            <person name="Quiroz J."/>
            <person name="Raj R."/>
            <person name="Weissenberger G."/>
            <person name="Xin Y."/>
            <person name="Zou X."/>
            <person name="Han Y."/>
            <person name="Worley K."/>
            <person name="Muzny D."/>
            <person name="Gibbs R."/>
        </authorList>
    </citation>
    <scope>NUCLEOTIDE SEQUENCE</scope>
    <source>
        <strain evidence="4">HAZT.00-mixed</strain>
        <tissue evidence="4">Whole organism</tissue>
    </source>
</reference>
<dbReference type="InterPro" id="IPR032675">
    <property type="entry name" value="LRR_dom_sf"/>
</dbReference>
<dbReference type="GO" id="GO:0005886">
    <property type="term" value="C:plasma membrane"/>
    <property type="evidence" value="ECO:0007669"/>
    <property type="project" value="TreeGrafter"/>
</dbReference>
<dbReference type="SUPFAM" id="SSF52058">
    <property type="entry name" value="L domain-like"/>
    <property type="match status" value="1"/>
</dbReference>
<keyword evidence="1" id="KW-0433">Leucine-rich repeat</keyword>
<evidence type="ECO:0000256" key="1">
    <source>
        <dbReference type="ARBA" id="ARBA00022614"/>
    </source>
</evidence>
<reference evidence="4" key="3">
    <citation type="submission" date="2019-06" db="EMBL/GenBank/DDBJ databases">
        <authorList>
            <person name="Poynton C."/>
            <person name="Hasenbein S."/>
            <person name="Benoit J.B."/>
            <person name="Sepulveda M.S."/>
            <person name="Poelchau M.F."/>
            <person name="Murali S.C."/>
            <person name="Chen S."/>
            <person name="Glastad K.M."/>
            <person name="Werren J.H."/>
            <person name="Vineis J.H."/>
            <person name="Bowen J.L."/>
            <person name="Friedrich M."/>
            <person name="Jones J."/>
            <person name="Robertson H.M."/>
            <person name="Feyereisen R."/>
            <person name="Mechler-Hickson A."/>
            <person name="Mathers N."/>
            <person name="Lee C.E."/>
            <person name="Colbourne J.K."/>
            <person name="Biales A."/>
            <person name="Johnston J.S."/>
            <person name="Wellborn G.A."/>
            <person name="Rosendale A.J."/>
            <person name="Cridge A.G."/>
            <person name="Munoz-Torres M.C."/>
            <person name="Bain P.A."/>
            <person name="Manny A.R."/>
            <person name="Major K.M."/>
            <person name="Lambert F.N."/>
            <person name="Vulpe C.D."/>
            <person name="Tuck P."/>
            <person name="Blalock B.J."/>
            <person name="Lin Y.-Y."/>
            <person name="Smith M.E."/>
            <person name="Ochoa-Acuna H."/>
            <person name="Chen M.-J.M."/>
            <person name="Childers C.P."/>
            <person name="Qu J."/>
            <person name="Dugan S."/>
            <person name="Lee S.L."/>
            <person name="Chao H."/>
            <person name="Dinh H."/>
            <person name="Han Y."/>
            <person name="Doddapaneni H."/>
            <person name="Worley K.C."/>
            <person name="Muzny D.M."/>
            <person name="Gibbs R.A."/>
            <person name="Richards S."/>
        </authorList>
    </citation>
    <scope>NUCLEOTIDE SEQUENCE</scope>
    <source>
        <strain evidence="4">HAZT.00-mixed</strain>
        <tissue evidence="4">Whole organism</tissue>
    </source>
</reference>
<dbReference type="Gene3D" id="3.80.10.10">
    <property type="entry name" value="Ribonuclease Inhibitor"/>
    <property type="match status" value="2"/>
</dbReference>
<dbReference type="EMBL" id="JQDR03007276">
    <property type="protein sequence ID" value="KAA0198828.1"/>
    <property type="molecule type" value="Genomic_DNA"/>
</dbReference>